<dbReference type="PANTHER" id="PTHR43333:SF1">
    <property type="entry name" value="D-ISOMER SPECIFIC 2-HYDROXYACID DEHYDROGENASE NAD-BINDING DOMAIN-CONTAINING PROTEIN"/>
    <property type="match status" value="1"/>
</dbReference>
<reference evidence="4 5" key="1">
    <citation type="journal article" date="2010" name="Int. J. Syst. Evol. Microbiol.">
        <title>Reclassification of Herbaspirillum putei as a later heterotypic synonym of Herbaspirillum huttiense, with the description of H. huttiense subsp. huttiense subsp. nov. and H. huttiense subsp. putei subsp. nov., comb. nov., and description of Herbaspirillum aquaticum sp. nov.</title>
        <authorList>
            <person name="Dobritsa A.P."/>
            <person name="Reddy M.C."/>
            <person name="Samadpour M."/>
        </authorList>
    </citation>
    <scope>NUCLEOTIDE SEQUENCE [LARGE SCALE GENOMIC DNA]</scope>
    <source>
        <strain evidence="4 5">IEH 4430</strain>
    </source>
</reference>
<accession>A0A225SS82</accession>
<keyword evidence="4" id="KW-0670">Pyruvate</keyword>
<evidence type="ECO:0000313" key="4">
    <source>
        <dbReference type="EMBL" id="OWY33934.1"/>
    </source>
</evidence>
<keyword evidence="5" id="KW-1185">Reference proteome</keyword>
<keyword evidence="2" id="KW-0520">NAD</keyword>
<dbReference type="EMBL" id="NJGV01000013">
    <property type="protein sequence ID" value="OWY33934.1"/>
    <property type="molecule type" value="Genomic_DNA"/>
</dbReference>
<proteinExistence type="predicted"/>
<dbReference type="InterPro" id="IPR036291">
    <property type="entry name" value="NAD(P)-bd_dom_sf"/>
</dbReference>
<dbReference type="GO" id="GO:0016491">
    <property type="term" value="F:oxidoreductase activity"/>
    <property type="evidence" value="ECO:0007669"/>
    <property type="project" value="UniProtKB-KW"/>
</dbReference>
<evidence type="ECO:0000259" key="3">
    <source>
        <dbReference type="Pfam" id="PF02826"/>
    </source>
</evidence>
<name>A0A225SS82_9BURK</name>
<dbReference type="AlphaFoldDB" id="A0A225SS82"/>
<organism evidence="4 5">
    <name type="scientific">Herbaspirillum aquaticum</name>
    <dbReference type="NCBI Taxonomy" id="568783"/>
    <lineage>
        <taxon>Bacteria</taxon>
        <taxon>Pseudomonadati</taxon>
        <taxon>Pseudomonadota</taxon>
        <taxon>Betaproteobacteria</taxon>
        <taxon>Burkholderiales</taxon>
        <taxon>Oxalobacteraceae</taxon>
        <taxon>Herbaspirillum</taxon>
    </lineage>
</organism>
<gene>
    <name evidence="4" type="ORF">CEJ45_15000</name>
</gene>
<protein>
    <submittedName>
        <fullName evidence="4">Glyoxylate/hydroxypyruvate reductase A</fullName>
    </submittedName>
</protein>
<evidence type="ECO:0000256" key="1">
    <source>
        <dbReference type="ARBA" id="ARBA00023002"/>
    </source>
</evidence>
<dbReference type="RefSeq" id="WP_088755878.1">
    <property type="nucleotide sequence ID" value="NZ_NJGV01000013.1"/>
</dbReference>
<evidence type="ECO:0000313" key="5">
    <source>
        <dbReference type="Proteomes" id="UP000214747"/>
    </source>
</evidence>
<dbReference type="Gene3D" id="3.40.50.720">
    <property type="entry name" value="NAD(P)-binding Rossmann-like Domain"/>
    <property type="match status" value="2"/>
</dbReference>
<keyword evidence="1" id="KW-0560">Oxidoreductase</keyword>
<sequence>MTAPAPALAPVLLIKSGGAAALAEWRASFHEFAPELGLDVRAWDDPEVDPARVQFVLVWQPEAGRLAQFPNLKAIISAAAGVDHILADPHLPELPIVRMVTPETQQRMAEFTLMSSLMLLKDMPRIIAQQARAEWREFATPRTARETRVGVLGLGALGLAAARMHAAVGFETAGWARSPRSEKGLTCFAGADALPDFLARTDILICLLPETTDTRHLIDAALLRQLPRGAAVINVGRGSHVCLPDLLAALDSGHLSGAVLDVFDEEPLPAEAAVWRHPRVLVTPHAAATPSRRERARQAAVAIAAMLGGLPPPHLYDRTKGY</sequence>
<dbReference type="PANTHER" id="PTHR43333">
    <property type="entry name" value="2-HACID_DH_C DOMAIN-CONTAINING PROTEIN"/>
    <property type="match status" value="1"/>
</dbReference>
<dbReference type="GO" id="GO:0051287">
    <property type="term" value="F:NAD binding"/>
    <property type="evidence" value="ECO:0007669"/>
    <property type="project" value="InterPro"/>
</dbReference>
<feature type="domain" description="D-isomer specific 2-hydroxyacid dehydrogenase NAD-binding" evidence="3">
    <location>
        <begin position="114"/>
        <end position="287"/>
    </location>
</feature>
<dbReference type="InterPro" id="IPR006140">
    <property type="entry name" value="D-isomer_DH_NAD-bd"/>
</dbReference>
<dbReference type="SUPFAM" id="SSF51735">
    <property type="entry name" value="NAD(P)-binding Rossmann-fold domains"/>
    <property type="match status" value="1"/>
</dbReference>
<dbReference type="Proteomes" id="UP000214747">
    <property type="component" value="Unassembled WGS sequence"/>
</dbReference>
<evidence type="ECO:0000256" key="2">
    <source>
        <dbReference type="ARBA" id="ARBA00023027"/>
    </source>
</evidence>
<dbReference type="Pfam" id="PF02826">
    <property type="entry name" value="2-Hacid_dh_C"/>
    <property type="match status" value="1"/>
</dbReference>
<dbReference type="SUPFAM" id="SSF52283">
    <property type="entry name" value="Formate/glycerate dehydrogenase catalytic domain-like"/>
    <property type="match status" value="1"/>
</dbReference>
<comment type="caution">
    <text evidence="4">The sequence shown here is derived from an EMBL/GenBank/DDBJ whole genome shotgun (WGS) entry which is preliminary data.</text>
</comment>
<dbReference type="CDD" id="cd12164">
    <property type="entry name" value="GDH_like_2"/>
    <property type="match status" value="1"/>
</dbReference>